<dbReference type="GO" id="GO:0016651">
    <property type="term" value="F:oxidoreductase activity, acting on NAD(P)H"/>
    <property type="evidence" value="ECO:0007669"/>
    <property type="project" value="InterPro"/>
</dbReference>
<dbReference type="CDD" id="cd08249">
    <property type="entry name" value="enoyl_reductase_like"/>
    <property type="match status" value="1"/>
</dbReference>
<comment type="similarity">
    <text evidence="1">Belongs to the zinc-containing alcohol dehydrogenase family.</text>
</comment>
<reference evidence="4" key="1">
    <citation type="submission" date="2022-07" db="EMBL/GenBank/DDBJ databases">
        <title>Draft genome sequence of Zalerion maritima ATCC 34329, a (micro)plastics degrading marine fungus.</title>
        <authorList>
            <person name="Paco A."/>
            <person name="Goncalves M.F.M."/>
            <person name="Rocha-Santos T.A.P."/>
            <person name="Alves A."/>
        </authorList>
    </citation>
    <scope>NUCLEOTIDE SEQUENCE</scope>
    <source>
        <strain evidence="4">ATCC 34329</strain>
    </source>
</reference>
<dbReference type="EMBL" id="JAKWBI020000106">
    <property type="protein sequence ID" value="KAJ2902684.1"/>
    <property type="molecule type" value="Genomic_DNA"/>
</dbReference>
<evidence type="ECO:0000259" key="3">
    <source>
        <dbReference type="SMART" id="SM00829"/>
    </source>
</evidence>
<gene>
    <name evidence="4" type="ORF">MKZ38_000269</name>
</gene>
<dbReference type="Gene3D" id="3.90.180.10">
    <property type="entry name" value="Medium-chain alcohol dehydrogenases, catalytic domain"/>
    <property type="match status" value="1"/>
</dbReference>
<dbReference type="Gene3D" id="3.40.50.720">
    <property type="entry name" value="NAD(P)-binding Rossmann-like Domain"/>
    <property type="match status" value="1"/>
</dbReference>
<organism evidence="4 5">
    <name type="scientific">Zalerion maritima</name>
    <dbReference type="NCBI Taxonomy" id="339359"/>
    <lineage>
        <taxon>Eukaryota</taxon>
        <taxon>Fungi</taxon>
        <taxon>Dikarya</taxon>
        <taxon>Ascomycota</taxon>
        <taxon>Pezizomycotina</taxon>
        <taxon>Sordariomycetes</taxon>
        <taxon>Lulworthiomycetidae</taxon>
        <taxon>Lulworthiales</taxon>
        <taxon>Lulworthiaceae</taxon>
        <taxon>Zalerion</taxon>
    </lineage>
</organism>
<evidence type="ECO:0000313" key="5">
    <source>
        <dbReference type="Proteomes" id="UP001201980"/>
    </source>
</evidence>
<dbReference type="AlphaFoldDB" id="A0AAD5RSJ4"/>
<dbReference type="SUPFAM" id="SSF50129">
    <property type="entry name" value="GroES-like"/>
    <property type="match status" value="1"/>
</dbReference>
<name>A0AAD5RSJ4_9PEZI</name>
<dbReference type="SUPFAM" id="SSF51735">
    <property type="entry name" value="NAD(P)-binding Rossmann-fold domains"/>
    <property type="match status" value="1"/>
</dbReference>
<dbReference type="InterPro" id="IPR036291">
    <property type="entry name" value="NAD(P)-bd_dom_sf"/>
</dbReference>
<dbReference type="InterPro" id="IPR013154">
    <property type="entry name" value="ADH-like_N"/>
</dbReference>
<evidence type="ECO:0000313" key="4">
    <source>
        <dbReference type="EMBL" id="KAJ2902684.1"/>
    </source>
</evidence>
<protein>
    <submittedName>
        <fullName evidence="4">Quinone reductase</fullName>
    </submittedName>
</protein>
<keyword evidence="5" id="KW-1185">Reference proteome</keyword>
<comment type="caution">
    <text evidence="4">The sequence shown here is derived from an EMBL/GenBank/DDBJ whole genome shotgun (WGS) entry which is preliminary data.</text>
</comment>
<dbReference type="InterPro" id="IPR011032">
    <property type="entry name" value="GroES-like_sf"/>
</dbReference>
<sequence>MAPTTTSQPTNLAAYLNQAKSPFSISPAPYPIPGPAELVIKNKAIAINPVDLAIKQTGILIQSYPKIIGEDLAGIVVAVGSSVTKFGVGDRVLAGAAVTWEKGDEGAFQEYVKVPAAEWIVARMPEGLGFAEACVLPLGLTTAAAAMVGEGKLGVGMPSVEKPTGGSKMKGTLVVWGGSSSVGSGAIQIGVQAGWDVVATASERNFGYCKDLGAKWVFDHSSASVVEDIVAAVEKEGKGVEVKIIDAFSRGDAPIKSAQLAIRLANAYDVHPDIWAEWVPKALEVGTLKCKPDPLIVGKGFEDLEKVFQREILSTSAQKLVVDLS</sequence>
<keyword evidence="2" id="KW-0560">Oxidoreductase</keyword>
<feature type="domain" description="Enoyl reductase (ER)" evidence="3">
    <location>
        <begin position="20"/>
        <end position="322"/>
    </location>
</feature>
<dbReference type="PANTHER" id="PTHR45348:SF2">
    <property type="entry name" value="ZINC-TYPE ALCOHOL DEHYDROGENASE-LIKE PROTEIN C2E1P3.01"/>
    <property type="match status" value="1"/>
</dbReference>
<evidence type="ECO:0000256" key="1">
    <source>
        <dbReference type="ARBA" id="ARBA00008072"/>
    </source>
</evidence>
<dbReference type="SMART" id="SM00829">
    <property type="entry name" value="PKS_ER"/>
    <property type="match status" value="1"/>
</dbReference>
<dbReference type="InterPro" id="IPR047122">
    <property type="entry name" value="Trans-enoyl_RdTase-like"/>
</dbReference>
<evidence type="ECO:0000256" key="2">
    <source>
        <dbReference type="ARBA" id="ARBA00023002"/>
    </source>
</evidence>
<accession>A0AAD5RSJ4</accession>
<proteinExistence type="inferred from homology"/>
<dbReference type="Proteomes" id="UP001201980">
    <property type="component" value="Unassembled WGS sequence"/>
</dbReference>
<dbReference type="InterPro" id="IPR020843">
    <property type="entry name" value="ER"/>
</dbReference>
<dbReference type="Pfam" id="PF08240">
    <property type="entry name" value="ADH_N"/>
    <property type="match status" value="1"/>
</dbReference>
<dbReference type="PANTHER" id="PTHR45348">
    <property type="entry name" value="HYPOTHETICAL OXIDOREDUCTASE (EUROFUNG)"/>
    <property type="match status" value="1"/>
</dbReference>